<name>A0A975BH52_9BACT</name>
<sequence>MVSVITDSADRKSFQAHWTDRAEGKETRLFPAGDVSSGEKSRVSLLSRAQPGNFSIC</sequence>
<dbReference type="EMBL" id="CP061800">
    <property type="protein sequence ID" value="QTA85296.1"/>
    <property type="molecule type" value="Genomic_DNA"/>
</dbReference>
<dbReference type="KEGG" id="dmm:dnm_013010"/>
<reference evidence="1" key="1">
    <citation type="journal article" date="2021" name="Microb. Physiol.">
        <title>Proteogenomic Insights into the Physiology of Marine, Sulfate-Reducing, Filamentous Desulfonema limicola and Desulfonema magnum.</title>
        <authorList>
            <person name="Schnaars V."/>
            <person name="Wohlbrand L."/>
            <person name="Scheve S."/>
            <person name="Hinrichs C."/>
            <person name="Reinhardt R."/>
            <person name="Rabus R."/>
        </authorList>
    </citation>
    <scope>NUCLEOTIDE SEQUENCE</scope>
    <source>
        <strain evidence="1">4be13</strain>
    </source>
</reference>
<keyword evidence="2" id="KW-1185">Reference proteome</keyword>
<dbReference type="AlphaFoldDB" id="A0A975BH52"/>
<evidence type="ECO:0000313" key="2">
    <source>
        <dbReference type="Proteomes" id="UP000663722"/>
    </source>
</evidence>
<gene>
    <name evidence="1" type="ORF">dnm_013010</name>
</gene>
<dbReference type="Proteomes" id="UP000663722">
    <property type="component" value="Chromosome"/>
</dbReference>
<proteinExistence type="predicted"/>
<organism evidence="1 2">
    <name type="scientific">Desulfonema magnum</name>
    <dbReference type="NCBI Taxonomy" id="45655"/>
    <lineage>
        <taxon>Bacteria</taxon>
        <taxon>Pseudomonadati</taxon>
        <taxon>Thermodesulfobacteriota</taxon>
        <taxon>Desulfobacteria</taxon>
        <taxon>Desulfobacterales</taxon>
        <taxon>Desulfococcaceae</taxon>
        <taxon>Desulfonema</taxon>
    </lineage>
</organism>
<protein>
    <submittedName>
        <fullName evidence="1">Uncharacterized protein</fullName>
    </submittedName>
</protein>
<evidence type="ECO:0000313" key="1">
    <source>
        <dbReference type="EMBL" id="QTA85296.1"/>
    </source>
</evidence>
<accession>A0A975BH52</accession>